<organism evidence="3 4">
    <name type="scientific">Dreissena polymorpha</name>
    <name type="common">Zebra mussel</name>
    <name type="synonym">Mytilus polymorpha</name>
    <dbReference type="NCBI Taxonomy" id="45954"/>
    <lineage>
        <taxon>Eukaryota</taxon>
        <taxon>Metazoa</taxon>
        <taxon>Spiralia</taxon>
        <taxon>Lophotrochozoa</taxon>
        <taxon>Mollusca</taxon>
        <taxon>Bivalvia</taxon>
        <taxon>Autobranchia</taxon>
        <taxon>Heteroconchia</taxon>
        <taxon>Euheterodonta</taxon>
        <taxon>Imparidentia</taxon>
        <taxon>Neoheterodontei</taxon>
        <taxon>Myida</taxon>
        <taxon>Dreissenoidea</taxon>
        <taxon>Dreissenidae</taxon>
        <taxon>Dreissena</taxon>
    </lineage>
</organism>
<dbReference type="Proteomes" id="UP000828390">
    <property type="component" value="Unassembled WGS sequence"/>
</dbReference>
<evidence type="ECO:0000259" key="2">
    <source>
        <dbReference type="SMART" id="SM00409"/>
    </source>
</evidence>
<dbReference type="EMBL" id="JAIWYP010000005">
    <property type="protein sequence ID" value="KAH3822228.1"/>
    <property type="molecule type" value="Genomic_DNA"/>
</dbReference>
<dbReference type="InterPro" id="IPR003599">
    <property type="entry name" value="Ig_sub"/>
</dbReference>
<feature type="compositionally biased region" description="Basic residues" evidence="1">
    <location>
        <begin position="361"/>
        <end position="370"/>
    </location>
</feature>
<dbReference type="Gene3D" id="2.60.40.10">
    <property type="entry name" value="Immunoglobulins"/>
    <property type="match status" value="2"/>
</dbReference>
<dbReference type="SMART" id="SM00409">
    <property type="entry name" value="IG"/>
    <property type="match status" value="2"/>
</dbReference>
<keyword evidence="4" id="KW-1185">Reference proteome</keyword>
<feature type="domain" description="Immunoglobulin" evidence="2">
    <location>
        <begin position="140"/>
        <end position="240"/>
    </location>
</feature>
<feature type="compositionally biased region" description="Polar residues" evidence="1">
    <location>
        <begin position="350"/>
        <end position="360"/>
    </location>
</feature>
<accession>A0A9D4JVS2</accession>
<reference evidence="3" key="2">
    <citation type="submission" date="2020-11" db="EMBL/GenBank/DDBJ databases">
        <authorList>
            <person name="McCartney M.A."/>
            <person name="Auch B."/>
            <person name="Kono T."/>
            <person name="Mallez S."/>
            <person name="Becker A."/>
            <person name="Gohl D.M."/>
            <person name="Silverstein K.A.T."/>
            <person name="Koren S."/>
            <person name="Bechman K.B."/>
            <person name="Herman A."/>
            <person name="Abrahante J.E."/>
            <person name="Garbe J."/>
        </authorList>
    </citation>
    <scope>NUCLEOTIDE SEQUENCE</scope>
    <source>
        <strain evidence="3">Duluth1</strain>
        <tissue evidence="3">Whole animal</tissue>
    </source>
</reference>
<dbReference type="InterPro" id="IPR036179">
    <property type="entry name" value="Ig-like_dom_sf"/>
</dbReference>
<dbReference type="InterPro" id="IPR013783">
    <property type="entry name" value="Ig-like_fold"/>
</dbReference>
<name>A0A9D4JVS2_DREPO</name>
<reference evidence="3" key="1">
    <citation type="journal article" date="2019" name="bioRxiv">
        <title>The Genome of the Zebra Mussel, Dreissena polymorpha: A Resource for Invasive Species Research.</title>
        <authorList>
            <person name="McCartney M.A."/>
            <person name="Auch B."/>
            <person name="Kono T."/>
            <person name="Mallez S."/>
            <person name="Zhang Y."/>
            <person name="Obille A."/>
            <person name="Becker A."/>
            <person name="Abrahante J.E."/>
            <person name="Garbe J."/>
            <person name="Badalamenti J.P."/>
            <person name="Herman A."/>
            <person name="Mangelson H."/>
            <person name="Liachko I."/>
            <person name="Sullivan S."/>
            <person name="Sone E.D."/>
            <person name="Koren S."/>
            <person name="Silverstein K.A.T."/>
            <person name="Beckman K.B."/>
            <person name="Gohl D.M."/>
        </authorList>
    </citation>
    <scope>NUCLEOTIDE SEQUENCE</scope>
    <source>
        <strain evidence="3">Duluth1</strain>
        <tissue evidence="3">Whole animal</tissue>
    </source>
</reference>
<evidence type="ECO:0000313" key="4">
    <source>
        <dbReference type="Proteomes" id="UP000828390"/>
    </source>
</evidence>
<evidence type="ECO:0000313" key="3">
    <source>
        <dbReference type="EMBL" id="KAH3822228.1"/>
    </source>
</evidence>
<evidence type="ECO:0000256" key="1">
    <source>
        <dbReference type="SAM" id="MobiDB-lite"/>
    </source>
</evidence>
<dbReference type="SUPFAM" id="SSF48726">
    <property type="entry name" value="Immunoglobulin"/>
    <property type="match status" value="2"/>
</dbReference>
<feature type="region of interest" description="Disordered" evidence="1">
    <location>
        <begin position="350"/>
        <end position="370"/>
    </location>
</feature>
<feature type="domain" description="Immunoglobulin" evidence="2">
    <location>
        <begin position="30"/>
        <end position="130"/>
    </location>
</feature>
<sequence>MDITVLKRYLFCSCISIYSSVLGQHLLLTSNVPVVEENNPLTFTCVLPSKGANTGWIVNGVRTETALLDDGRCIQPSVPPQGFIYTCVSSTVFTLTILQVKREQNGEQWTCDSWINGGTLYSNNVTLKVHVLGQRLLLTSNVPVVVENNPLTFTCVLPSKGANTGWIVNGVRTETALLDDGRCIQPSAPPQGFIYACVSSTVFTLTILQVKREQNGDQWTCDSWTNGGTLYSNNVTLKVQDHNVSERTGDVDTGSLMPEKSNTQIITYAENHTLPNNVSQWTIDAGIRSLMYTTQQTTNSQNHTSPYKVSEGTGDADIVSLMTSNAENHTLSYNVSGWTDYADLGSLMPETTTTKPITNSPKKKIASRIS</sequence>
<comment type="caution">
    <text evidence="3">The sequence shown here is derived from an EMBL/GenBank/DDBJ whole genome shotgun (WGS) entry which is preliminary data.</text>
</comment>
<proteinExistence type="predicted"/>
<protein>
    <recommendedName>
        <fullName evidence="2">Immunoglobulin domain-containing protein</fullName>
    </recommendedName>
</protein>
<gene>
    <name evidence="3" type="ORF">DPMN_124002</name>
</gene>
<dbReference type="AlphaFoldDB" id="A0A9D4JVS2"/>